<comment type="caution">
    <text evidence="2">The sequence shown here is derived from an EMBL/GenBank/DDBJ whole genome shotgun (WGS) entry which is preliminary data.</text>
</comment>
<evidence type="ECO:0000256" key="1">
    <source>
        <dbReference type="SAM" id="MobiDB-lite"/>
    </source>
</evidence>
<sequence>MTTATAAAMAVFLPDHFGAGGCGSPHAAAGASVVVGSVLIVSLSRSVAAGSAPATPQVRRPGCAEAVCEVGGPCARPPLTGNTQTGHREDPPERPKMGP</sequence>
<organism evidence="2 3">
    <name type="scientific">Amycolatopsis tucumanensis</name>
    <dbReference type="NCBI Taxonomy" id="401106"/>
    <lineage>
        <taxon>Bacteria</taxon>
        <taxon>Bacillati</taxon>
        <taxon>Actinomycetota</taxon>
        <taxon>Actinomycetes</taxon>
        <taxon>Pseudonocardiales</taxon>
        <taxon>Pseudonocardiaceae</taxon>
        <taxon>Amycolatopsis</taxon>
    </lineage>
</organism>
<keyword evidence="3" id="KW-1185">Reference proteome</keyword>
<dbReference type="EMBL" id="BAABCM010000002">
    <property type="protein sequence ID" value="GAA3801525.1"/>
    <property type="molecule type" value="Genomic_DNA"/>
</dbReference>
<evidence type="ECO:0008006" key="4">
    <source>
        <dbReference type="Google" id="ProtNLM"/>
    </source>
</evidence>
<evidence type="ECO:0000313" key="3">
    <source>
        <dbReference type="Proteomes" id="UP001501624"/>
    </source>
</evidence>
<feature type="region of interest" description="Disordered" evidence="1">
    <location>
        <begin position="74"/>
        <end position="99"/>
    </location>
</feature>
<evidence type="ECO:0000313" key="2">
    <source>
        <dbReference type="EMBL" id="GAA3801525.1"/>
    </source>
</evidence>
<accession>A0ABP7HQ11</accession>
<name>A0ABP7HQ11_9PSEU</name>
<feature type="compositionally biased region" description="Basic and acidic residues" evidence="1">
    <location>
        <begin position="86"/>
        <end position="99"/>
    </location>
</feature>
<protein>
    <recommendedName>
        <fullName evidence="4">Secreted protein</fullName>
    </recommendedName>
</protein>
<proteinExistence type="predicted"/>
<gene>
    <name evidence="2" type="ORF">GCM10022380_18740</name>
</gene>
<reference evidence="3" key="1">
    <citation type="journal article" date="2019" name="Int. J. Syst. Evol. Microbiol.">
        <title>The Global Catalogue of Microorganisms (GCM) 10K type strain sequencing project: providing services to taxonomists for standard genome sequencing and annotation.</title>
        <authorList>
            <consortium name="The Broad Institute Genomics Platform"/>
            <consortium name="The Broad Institute Genome Sequencing Center for Infectious Disease"/>
            <person name="Wu L."/>
            <person name="Ma J."/>
        </authorList>
    </citation>
    <scope>NUCLEOTIDE SEQUENCE [LARGE SCALE GENOMIC DNA]</scope>
    <source>
        <strain evidence="3">JCM 17017</strain>
    </source>
</reference>
<dbReference type="Proteomes" id="UP001501624">
    <property type="component" value="Unassembled WGS sequence"/>
</dbReference>